<dbReference type="EMBL" id="LFJN01000008">
    <property type="protein sequence ID" value="KPI42113.1"/>
    <property type="molecule type" value="Genomic_DNA"/>
</dbReference>
<evidence type="ECO:0000313" key="2">
    <source>
        <dbReference type="EMBL" id="KPI42113.1"/>
    </source>
</evidence>
<accession>A0A0N1H738</accession>
<dbReference type="RefSeq" id="XP_018002076.1">
    <property type="nucleotide sequence ID" value="XM_018145832.1"/>
</dbReference>
<feature type="compositionally biased region" description="Acidic residues" evidence="1">
    <location>
        <begin position="222"/>
        <end position="233"/>
    </location>
</feature>
<dbReference type="OrthoDB" id="4118851at2759"/>
<protein>
    <submittedName>
        <fullName evidence="2">Uncharacterized protein</fullName>
    </submittedName>
</protein>
<feature type="compositionally biased region" description="Low complexity" evidence="1">
    <location>
        <begin position="114"/>
        <end position="130"/>
    </location>
</feature>
<dbReference type="VEuPathDB" id="FungiDB:AB675_5606"/>
<feature type="compositionally biased region" description="Low complexity" evidence="1">
    <location>
        <begin position="234"/>
        <end position="246"/>
    </location>
</feature>
<sequence length="260" mass="29141">MALPVLQPAFTMSALPVFSSPPASRTPSPEYIATRLHSIANYKLRLESSQNDPVLRKLLGHIFVYDAIRDHHQNHSVYTSPTQSRRRQQQLQRRQQSERSHLPLLSSVEEEIPASTESSDSSSSSSNAEDISNYLSTLPSADIPPSSVQAFVNFQQAIASQLATLSQLRLQNASRQLYHMTTGNDEGDEMAVEEYDSDEDIDDDSDYDSYDGDDADWRFEDDNTETGDSDTDPESVPSEPTSPTRRTLGRCQIVLLRERT</sequence>
<keyword evidence="3" id="KW-1185">Reference proteome</keyword>
<evidence type="ECO:0000313" key="3">
    <source>
        <dbReference type="Proteomes" id="UP000038010"/>
    </source>
</evidence>
<feature type="compositionally biased region" description="Acidic residues" evidence="1">
    <location>
        <begin position="195"/>
        <end position="214"/>
    </location>
</feature>
<proteinExistence type="predicted"/>
<dbReference type="AlphaFoldDB" id="A0A0N1H738"/>
<evidence type="ECO:0000256" key="1">
    <source>
        <dbReference type="SAM" id="MobiDB-lite"/>
    </source>
</evidence>
<dbReference type="Proteomes" id="UP000038010">
    <property type="component" value="Unassembled WGS sequence"/>
</dbReference>
<organism evidence="2 3">
    <name type="scientific">Cyphellophora attinorum</name>
    <dbReference type="NCBI Taxonomy" id="1664694"/>
    <lineage>
        <taxon>Eukaryota</taxon>
        <taxon>Fungi</taxon>
        <taxon>Dikarya</taxon>
        <taxon>Ascomycota</taxon>
        <taxon>Pezizomycotina</taxon>
        <taxon>Eurotiomycetes</taxon>
        <taxon>Chaetothyriomycetidae</taxon>
        <taxon>Chaetothyriales</taxon>
        <taxon>Cyphellophoraceae</taxon>
        <taxon>Cyphellophora</taxon>
    </lineage>
</organism>
<gene>
    <name evidence="2" type="ORF">AB675_5606</name>
</gene>
<feature type="region of interest" description="Disordered" evidence="1">
    <location>
        <begin position="74"/>
        <end position="130"/>
    </location>
</feature>
<reference evidence="2 3" key="1">
    <citation type="submission" date="2015-06" db="EMBL/GenBank/DDBJ databases">
        <title>Draft genome of the ant-associated black yeast Phialophora attae CBS 131958.</title>
        <authorList>
            <person name="Moreno L.F."/>
            <person name="Stielow B.J."/>
            <person name="de Hoog S."/>
            <person name="Vicente V.A."/>
            <person name="Weiss V.A."/>
            <person name="de Vries M."/>
            <person name="Cruz L.M."/>
            <person name="Souza E.M."/>
        </authorList>
    </citation>
    <scope>NUCLEOTIDE SEQUENCE [LARGE SCALE GENOMIC DNA]</scope>
    <source>
        <strain evidence="2 3">CBS 131958</strain>
    </source>
</reference>
<comment type="caution">
    <text evidence="2">The sequence shown here is derived from an EMBL/GenBank/DDBJ whole genome shotgun (WGS) entry which is preliminary data.</text>
</comment>
<name>A0A0N1H738_9EURO</name>
<feature type="region of interest" description="Disordered" evidence="1">
    <location>
        <begin position="195"/>
        <end position="249"/>
    </location>
</feature>
<dbReference type="GeneID" id="28737712"/>